<dbReference type="AlphaFoldDB" id="A0A1V6Q0I2"/>
<dbReference type="GO" id="GO:0030427">
    <property type="term" value="C:site of polarized growth"/>
    <property type="evidence" value="ECO:0007669"/>
    <property type="project" value="TreeGrafter"/>
</dbReference>
<dbReference type="EMBL" id="MDYN01000020">
    <property type="protein sequence ID" value="OQD82741.1"/>
    <property type="molecule type" value="Genomic_DNA"/>
</dbReference>
<feature type="region of interest" description="Disordered" evidence="1">
    <location>
        <begin position="330"/>
        <end position="359"/>
    </location>
</feature>
<dbReference type="GO" id="GO:0006972">
    <property type="term" value="P:hyperosmotic response"/>
    <property type="evidence" value="ECO:0007669"/>
    <property type="project" value="TreeGrafter"/>
</dbReference>
<dbReference type="InterPro" id="IPR039295">
    <property type="entry name" value="MSB2"/>
</dbReference>
<dbReference type="Proteomes" id="UP000191672">
    <property type="component" value="Unassembled WGS sequence"/>
</dbReference>
<feature type="compositionally biased region" description="Low complexity" evidence="1">
    <location>
        <begin position="172"/>
        <end position="188"/>
    </location>
</feature>
<sequence>MRPDAISLLAAFLAVGGLEVVAAQDAADANVERPRWYFPREVKRTIRNNRSFNPDAGSLIDNVFENLVTQGSSSQPEITPTPEPLSTPAAAESQKGQEVVVVTISVDPKNPEITHRITGTTTIGGEPTATTTTTTKKTDGSSTDNNVQKNSEVPSTDADTTSQQQSATDSVAKASTTASPSTAASSDGGLLGAVGSGLSSIGDDLGLTDSTSSSAAVTPAAATDSSAQASTAPSSTPSTTAATTATSSSNGGLLGVVGSGLSSLGGDLGLTDSTSSFASLTPAATTDSSVANASTTASPSASASSNDGLLGAVGSGLSSLGDDLGLGGSTSSSASALTSTPATLTDSSAAKASSTPLSTSEGLLGGLGAGLSSLGDDLGLGGSTSSLASATPSASSPKESSTASSGTDLLGMLLGDNSSSGNSTIATASNSSMLPTIPASVPASATTSVSASTTPTSSGDLLGGIVSGVDSLLGITPTGTGSIALIPTASMPAGSLLPSKSTALIPGFGTTTSGGVPTPTNSIGSVPVPHSPGADSTSESATASAPGTGTTSGSVPGSGSSETPKVPTPTSHPASTPLPQTTEVSTTKTAVEPQTTATETPLPSTSNDNDWMPSTILIMPTVATTHTTTSGQTDMPQATSLPGSITPSNEITEAPSDSTLLQLGFNGQLPWSFVATTPLSSSQIFNYTPQAIENALPTLAAKDYPVMFSLEPYYNWQATGYNATLAIFYFPRDKVEALRALKVNPKSALYNQASESIQSLMTMVDPTIPLEFSGNYPSSGDGSSSGNTDSGNNDGTDGGSNNNSDGSASSSKTKASSVGIGVGVVAGAAAYGAGMFWVARRYRKRKQLHQRSSSTVEQMSQGGSAAGSVFAAGGRTSPSQNSRGTARSQMISAPVMAENSLGWN</sequence>
<dbReference type="GO" id="GO:0007232">
    <property type="term" value="P:osmosensory signaling pathway via Sho1 osmosensor"/>
    <property type="evidence" value="ECO:0007669"/>
    <property type="project" value="InterPro"/>
</dbReference>
<feature type="transmembrane region" description="Helical" evidence="2">
    <location>
        <begin position="818"/>
        <end position="839"/>
    </location>
</feature>
<dbReference type="PANTHER" id="PTHR35778:SF1">
    <property type="entry name" value="SIGNALING MUCIN HKR1-RELATED"/>
    <property type="match status" value="1"/>
</dbReference>
<feature type="compositionally biased region" description="Polar residues" evidence="1">
    <location>
        <begin position="850"/>
        <end position="859"/>
    </location>
</feature>
<feature type="region of interest" description="Disordered" evidence="1">
    <location>
        <begin position="385"/>
        <end position="413"/>
    </location>
</feature>
<dbReference type="GO" id="GO:0005576">
    <property type="term" value="C:extracellular region"/>
    <property type="evidence" value="ECO:0007669"/>
    <property type="project" value="TreeGrafter"/>
</dbReference>
<feature type="compositionally biased region" description="Low complexity" evidence="1">
    <location>
        <begin position="508"/>
        <end position="520"/>
    </location>
</feature>
<evidence type="ECO:0000256" key="2">
    <source>
        <dbReference type="SAM" id="Phobius"/>
    </source>
</evidence>
<reference evidence="5" key="1">
    <citation type="journal article" date="2017" name="Nat. Microbiol.">
        <title>Global analysis of biosynthetic gene clusters reveals vast potential of secondary metabolite production in Penicillium species.</title>
        <authorList>
            <person name="Nielsen J.C."/>
            <person name="Grijseels S."/>
            <person name="Prigent S."/>
            <person name="Ji B."/>
            <person name="Dainat J."/>
            <person name="Nielsen K.F."/>
            <person name="Frisvad J.C."/>
            <person name="Workman M."/>
            <person name="Nielsen J."/>
        </authorList>
    </citation>
    <scope>NUCLEOTIDE SEQUENCE [LARGE SCALE GENOMIC DNA]</scope>
    <source>
        <strain evidence="5">IBT 31811</strain>
    </source>
</reference>
<dbReference type="GO" id="GO:0005886">
    <property type="term" value="C:plasma membrane"/>
    <property type="evidence" value="ECO:0007669"/>
    <property type="project" value="InterPro"/>
</dbReference>
<keyword evidence="2" id="KW-0472">Membrane</keyword>
<dbReference type="STRING" id="416450.A0A1V6Q0I2"/>
<dbReference type="GO" id="GO:0005034">
    <property type="term" value="F:osmosensor activity"/>
    <property type="evidence" value="ECO:0007669"/>
    <property type="project" value="InterPro"/>
</dbReference>
<keyword evidence="3" id="KW-0732">Signal</keyword>
<feature type="region of interest" description="Disordered" evidence="1">
    <location>
        <begin position="284"/>
        <end position="306"/>
    </location>
</feature>
<name>A0A1V6Q0I2_9EURO</name>
<feature type="region of interest" description="Disordered" evidence="1">
    <location>
        <begin position="71"/>
        <end position="96"/>
    </location>
</feature>
<protein>
    <submittedName>
        <fullName evidence="4">Uncharacterized protein</fullName>
    </submittedName>
</protein>
<keyword evidence="5" id="KW-1185">Reference proteome</keyword>
<evidence type="ECO:0000313" key="5">
    <source>
        <dbReference type="Proteomes" id="UP000191672"/>
    </source>
</evidence>
<feature type="compositionally biased region" description="Polar residues" evidence="1">
    <location>
        <begin position="876"/>
        <end position="891"/>
    </location>
</feature>
<feature type="compositionally biased region" description="Low complexity" evidence="1">
    <location>
        <begin position="385"/>
        <end position="407"/>
    </location>
</feature>
<feature type="compositionally biased region" description="Polar residues" evidence="1">
    <location>
        <begin position="145"/>
        <end position="169"/>
    </location>
</feature>
<evidence type="ECO:0000313" key="4">
    <source>
        <dbReference type="EMBL" id="OQD82741.1"/>
    </source>
</evidence>
<feature type="compositionally biased region" description="Polar residues" evidence="1">
    <location>
        <begin position="568"/>
        <end position="609"/>
    </location>
</feature>
<feature type="compositionally biased region" description="Low complexity" evidence="1">
    <location>
        <begin position="860"/>
        <end position="874"/>
    </location>
</feature>
<proteinExistence type="predicted"/>
<feature type="compositionally biased region" description="Low complexity" evidence="1">
    <location>
        <begin position="117"/>
        <end position="144"/>
    </location>
</feature>
<feature type="signal peptide" evidence="3">
    <location>
        <begin position="1"/>
        <end position="23"/>
    </location>
</feature>
<dbReference type="GO" id="GO:0031505">
    <property type="term" value="P:fungal-type cell wall organization"/>
    <property type="evidence" value="ECO:0007669"/>
    <property type="project" value="TreeGrafter"/>
</dbReference>
<feature type="region of interest" description="Disordered" evidence="1">
    <location>
        <begin position="772"/>
        <end position="813"/>
    </location>
</feature>
<feature type="region of interest" description="Disordered" evidence="1">
    <location>
        <begin position="849"/>
        <end position="893"/>
    </location>
</feature>
<gene>
    <name evidence="4" type="ORF">PENANT_c020G07280</name>
</gene>
<comment type="caution">
    <text evidence="4">The sequence shown here is derived from an EMBL/GenBank/DDBJ whole genome shotgun (WGS) entry which is preliminary data.</text>
</comment>
<organism evidence="4 5">
    <name type="scientific">Penicillium antarcticum</name>
    <dbReference type="NCBI Taxonomy" id="416450"/>
    <lineage>
        <taxon>Eukaryota</taxon>
        <taxon>Fungi</taxon>
        <taxon>Dikarya</taxon>
        <taxon>Ascomycota</taxon>
        <taxon>Pezizomycotina</taxon>
        <taxon>Eurotiomycetes</taxon>
        <taxon>Eurotiomycetidae</taxon>
        <taxon>Eurotiales</taxon>
        <taxon>Aspergillaceae</taxon>
        <taxon>Penicillium</taxon>
    </lineage>
</organism>
<dbReference type="GO" id="GO:0001402">
    <property type="term" value="P:signal transduction involved in filamentous growth"/>
    <property type="evidence" value="ECO:0007669"/>
    <property type="project" value="TreeGrafter"/>
</dbReference>
<evidence type="ECO:0000256" key="3">
    <source>
        <dbReference type="SAM" id="SignalP"/>
    </source>
</evidence>
<feature type="region of interest" description="Disordered" evidence="1">
    <location>
        <begin position="508"/>
        <end position="611"/>
    </location>
</feature>
<accession>A0A1V6Q0I2</accession>
<evidence type="ECO:0000256" key="1">
    <source>
        <dbReference type="SAM" id="MobiDB-lite"/>
    </source>
</evidence>
<feature type="region of interest" description="Disordered" evidence="1">
    <location>
        <begin position="218"/>
        <end position="249"/>
    </location>
</feature>
<feature type="region of interest" description="Disordered" evidence="1">
    <location>
        <begin position="111"/>
        <end position="189"/>
    </location>
</feature>
<keyword evidence="2" id="KW-0812">Transmembrane</keyword>
<dbReference type="PANTHER" id="PTHR35778">
    <property type="entry name" value="SIGNALING MUCIN HKR1-RELATED"/>
    <property type="match status" value="1"/>
</dbReference>
<dbReference type="GO" id="GO:0009986">
    <property type="term" value="C:cell surface"/>
    <property type="evidence" value="ECO:0007669"/>
    <property type="project" value="TreeGrafter"/>
</dbReference>
<feature type="compositionally biased region" description="Low complexity" evidence="1">
    <location>
        <begin position="778"/>
        <end position="813"/>
    </location>
</feature>
<dbReference type="GO" id="GO:0030010">
    <property type="term" value="P:establishment of cell polarity"/>
    <property type="evidence" value="ECO:0007669"/>
    <property type="project" value="TreeGrafter"/>
</dbReference>
<keyword evidence="2" id="KW-1133">Transmembrane helix</keyword>
<feature type="chain" id="PRO_5012347761" evidence="3">
    <location>
        <begin position="24"/>
        <end position="904"/>
    </location>
</feature>
<feature type="compositionally biased region" description="Low complexity" evidence="1">
    <location>
        <begin position="533"/>
        <end position="563"/>
    </location>
</feature>